<reference evidence="3" key="1">
    <citation type="submission" date="2018-04" db="EMBL/GenBank/DDBJ databases">
        <title>Transcriptome assembly of Sipha flava.</title>
        <authorList>
            <person name="Scully E.D."/>
            <person name="Geib S.M."/>
            <person name="Palmer N.A."/>
            <person name="Koch K."/>
            <person name="Bradshaw J."/>
            <person name="Heng-Moss T."/>
            <person name="Sarath G."/>
        </authorList>
    </citation>
    <scope>NUCLEOTIDE SEQUENCE</scope>
</reference>
<dbReference type="GeneID" id="112686648"/>
<dbReference type="PANTHER" id="PTHR22933">
    <property type="entry name" value="FI18007P1-RELATED"/>
    <property type="match status" value="1"/>
</dbReference>
<dbReference type="Gene3D" id="2.170.140.10">
    <property type="entry name" value="Chitin binding domain"/>
    <property type="match status" value="1"/>
</dbReference>
<dbReference type="SMART" id="SM00494">
    <property type="entry name" value="ChtBD2"/>
    <property type="match status" value="1"/>
</dbReference>
<reference evidence="5" key="2">
    <citation type="submission" date="2025-04" db="UniProtKB">
        <authorList>
            <consortium name="RefSeq"/>
        </authorList>
    </citation>
    <scope>IDENTIFICATION</scope>
    <source>
        <tissue evidence="5">Whole body</tissue>
    </source>
</reference>
<name>A0A2S2Q2E5_9HEMI</name>
<dbReference type="InterPro" id="IPR002557">
    <property type="entry name" value="Chitin-bd_dom"/>
</dbReference>
<dbReference type="PANTHER" id="PTHR22933:SF42">
    <property type="entry name" value="FI18455P1-RELATED"/>
    <property type="match status" value="1"/>
</dbReference>
<dbReference type="EMBL" id="GGMS01002656">
    <property type="protein sequence ID" value="MBY71859.1"/>
    <property type="molecule type" value="Transcribed_RNA"/>
</dbReference>
<protein>
    <submittedName>
        <fullName evidence="5">Uncharacterized protein LOC112686648</fullName>
    </submittedName>
</protein>
<evidence type="ECO:0000259" key="2">
    <source>
        <dbReference type="PROSITE" id="PS50940"/>
    </source>
</evidence>
<keyword evidence="1" id="KW-0732">Signal</keyword>
<proteinExistence type="predicted"/>
<organism evidence="3">
    <name type="scientific">Sipha flava</name>
    <name type="common">yellow sugarcane aphid</name>
    <dbReference type="NCBI Taxonomy" id="143950"/>
    <lineage>
        <taxon>Eukaryota</taxon>
        <taxon>Metazoa</taxon>
        <taxon>Ecdysozoa</taxon>
        <taxon>Arthropoda</taxon>
        <taxon>Hexapoda</taxon>
        <taxon>Insecta</taxon>
        <taxon>Pterygota</taxon>
        <taxon>Neoptera</taxon>
        <taxon>Paraneoptera</taxon>
        <taxon>Hemiptera</taxon>
        <taxon>Sternorrhyncha</taxon>
        <taxon>Aphidomorpha</taxon>
        <taxon>Aphidoidea</taxon>
        <taxon>Aphididae</taxon>
        <taxon>Sipha</taxon>
    </lineage>
</organism>
<sequence>MFFKTIVAVAVIVCATDAALKQRQAYSGYSNGYSHKDESHQDLSKVPGTPGVDYPIYHAVPETSFNCKDVPYVPGMYANVETGCQAYHTCHDGREGHQGASFLCANGTLFNQKEFNCDWWYNVDCSKATYYYDLNTDPAKNPFTPKTKAPEKPYYHKEQSYEPYYKQQSYDNYYQTPKYY</sequence>
<feature type="chain" id="PRO_5044579000" evidence="1">
    <location>
        <begin position="19"/>
        <end position="180"/>
    </location>
</feature>
<evidence type="ECO:0000313" key="5">
    <source>
        <dbReference type="RefSeq" id="XP_025414816.1"/>
    </source>
</evidence>
<dbReference type="Pfam" id="PF01607">
    <property type="entry name" value="CBM_14"/>
    <property type="match status" value="1"/>
</dbReference>
<dbReference type="RefSeq" id="XP_025414816.1">
    <property type="nucleotide sequence ID" value="XM_025559031.1"/>
</dbReference>
<dbReference type="InterPro" id="IPR036508">
    <property type="entry name" value="Chitin-bd_dom_sf"/>
</dbReference>
<dbReference type="GO" id="GO:0005576">
    <property type="term" value="C:extracellular region"/>
    <property type="evidence" value="ECO:0007669"/>
    <property type="project" value="InterPro"/>
</dbReference>
<feature type="domain" description="Chitin-binding type-2" evidence="2">
    <location>
        <begin position="64"/>
        <end position="127"/>
    </location>
</feature>
<feature type="signal peptide" evidence="1">
    <location>
        <begin position="1"/>
        <end position="18"/>
    </location>
</feature>
<dbReference type="Proteomes" id="UP000694846">
    <property type="component" value="Unplaced"/>
</dbReference>
<gene>
    <name evidence="5" type="primary">LOC112686648</name>
    <name evidence="3" type="ORF">g.59849</name>
</gene>
<dbReference type="SUPFAM" id="SSF57625">
    <property type="entry name" value="Invertebrate chitin-binding proteins"/>
    <property type="match status" value="1"/>
</dbReference>
<dbReference type="PROSITE" id="PS50940">
    <property type="entry name" value="CHIT_BIND_II"/>
    <property type="match status" value="1"/>
</dbReference>
<evidence type="ECO:0000313" key="4">
    <source>
        <dbReference type="Proteomes" id="UP000694846"/>
    </source>
</evidence>
<dbReference type="AlphaFoldDB" id="A0A2S2Q2E5"/>
<dbReference type="OrthoDB" id="10052888at2759"/>
<evidence type="ECO:0000313" key="3">
    <source>
        <dbReference type="EMBL" id="MBY71859.1"/>
    </source>
</evidence>
<evidence type="ECO:0000256" key="1">
    <source>
        <dbReference type="SAM" id="SignalP"/>
    </source>
</evidence>
<keyword evidence="4" id="KW-1185">Reference proteome</keyword>
<dbReference type="GO" id="GO:0008061">
    <property type="term" value="F:chitin binding"/>
    <property type="evidence" value="ECO:0007669"/>
    <property type="project" value="InterPro"/>
</dbReference>
<accession>A0A2S2Q2E5</accession>
<dbReference type="InterPro" id="IPR052976">
    <property type="entry name" value="Scoloptoxin-like"/>
</dbReference>